<dbReference type="AlphaFoldDB" id="A0A850HBA2"/>
<gene>
    <name evidence="3" type="ORF">HUO12_06400</name>
</gene>
<feature type="domain" description="AB hydrolase-1" evidence="2">
    <location>
        <begin position="30"/>
        <end position="309"/>
    </location>
</feature>
<dbReference type="GO" id="GO:0016787">
    <property type="term" value="F:hydrolase activity"/>
    <property type="evidence" value="ECO:0007669"/>
    <property type="project" value="UniProtKB-KW"/>
</dbReference>
<organism evidence="3 4">
    <name type="scientific">Altererythrobacter lutimaris</name>
    <dbReference type="NCBI Taxonomy" id="2743979"/>
    <lineage>
        <taxon>Bacteria</taxon>
        <taxon>Pseudomonadati</taxon>
        <taxon>Pseudomonadota</taxon>
        <taxon>Alphaproteobacteria</taxon>
        <taxon>Sphingomonadales</taxon>
        <taxon>Erythrobacteraceae</taxon>
        <taxon>Altererythrobacter</taxon>
    </lineage>
</organism>
<evidence type="ECO:0000256" key="1">
    <source>
        <dbReference type="ARBA" id="ARBA00022801"/>
    </source>
</evidence>
<dbReference type="InterPro" id="IPR000073">
    <property type="entry name" value="AB_hydrolase_1"/>
</dbReference>
<keyword evidence="1 3" id="KW-0378">Hydrolase</keyword>
<comment type="caution">
    <text evidence="3">The sequence shown here is derived from an EMBL/GenBank/DDBJ whole genome shotgun (WGS) entry which is preliminary data.</text>
</comment>
<dbReference type="PRINTS" id="PR00412">
    <property type="entry name" value="EPOXHYDRLASE"/>
</dbReference>
<dbReference type="InterPro" id="IPR029058">
    <property type="entry name" value="AB_hydrolase_fold"/>
</dbReference>
<accession>A0A850HBA2</accession>
<evidence type="ECO:0000313" key="4">
    <source>
        <dbReference type="Proteomes" id="UP000546031"/>
    </source>
</evidence>
<keyword evidence="4" id="KW-1185">Reference proteome</keyword>
<name>A0A850HBA2_9SPHN</name>
<dbReference type="Proteomes" id="UP000546031">
    <property type="component" value="Unassembled WGS sequence"/>
</dbReference>
<dbReference type="Pfam" id="PF00561">
    <property type="entry name" value="Abhydrolase_1"/>
    <property type="match status" value="1"/>
</dbReference>
<dbReference type="SUPFAM" id="SSF53474">
    <property type="entry name" value="alpha/beta-Hydrolases"/>
    <property type="match status" value="1"/>
</dbReference>
<dbReference type="EMBL" id="JABWTA010000001">
    <property type="protein sequence ID" value="NVE94525.1"/>
    <property type="molecule type" value="Genomic_DNA"/>
</dbReference>
<dbReference type="Gene3D" id="3.40.50.1820">
    <property type="entry name" value="alpha/beta hydrolase"/>
    <property type="match status" value="1"/>
</dbReference>
<evidence type="ECO:0000313" key="3">
    <source>
        <dbReference type="EMBL" id="NVE94525.1"/>
    </source>
</evidence>
<dbReference type="PANTHER" id="PTHR43329">
    <property type="entry name" value="EPOXIDE HYDROLASE"/>
    <property type="match status" value="1"/>
</dbReference>
<dbReference type="InterPro" id="IPR000639">
    <property type="entry name" value="Epox_hydrolase-like"/>
</dbReference>
<sequence length="323" mass="36094">MPTMRQVDCGEVTLRCAMEGAEAGTAPLAIMVHGFPESWYSWRNQLGPMAEAGYTACAIDVRGYGGSDKPEPIEAYAMERLVGDLVGLRQALAPDQPAVLIGHDWGAPIVWNSALTNPEHFSAVAAMSVPFAGVPARPFTEVYEEVFTSQGRYFYQHYFQEPGVAEAEAEADPRNWVARMMYSISGDVPPGDYWEKPLGATFLEGLPEPVETPWLTSEDLDFYEAEFKQSGFRGPLNRYRNHVRDFEWLQQFKNRQIEQPALFIGGMRDPATFLFGATTDPVGLTKAFAPKVEGHILDGCGHWTQQEKPEQVNAILIDWLKRL</sequence>
<dbReference type="RefSeq" id="WP_176272794.1">
    <property type="nucleotide sequence ID" value="NZ_JABWTA010000001.1"/>
</dbReference>
<evidence type="ECO:0000259" key="2">
    <source>
        <dbReference type="Pfam" id="PF00561"/>
    </source>
</evidence>
<proteinExistence type="predicted"/>
<protein>
    <submittedName>
        <fullName evidence="3">Alpha/beta hydrolase</fullName>
    </submittedName>
</protein>
<reference evidence="3 4" key="1">
    <citation type="submission" date="2020-06" db="EMBL/GenBank/DDBJ databases">
        <title>Altererythrobacter lutimaris sp. nov., a marine bacterium isolated from a tidal flat.</title>
        <authorList>
            <person name="Kim D."/>
            <person name="Yoo Y."/>
            <person name="Kim J.-J."/>
        </authorList>
    </citation>
    <scope>NUCLEOTIDE SEQUENCE [LARGE SCALE GENOMIC DNA]</scope>
    <source>
        <strain evidence="3 4">JGD-16</strain>
    </source>
</reference>